<evidence type="ECO:0000256" key="15">
    <source>
        <dbReference type="ARBA" id="ARBA00083621"/>
    </source>
</evidence>
<keyword evidence="8" id="KW-0865">Zymogen</keyword>
<evidence type="ECO:0000313" key="21">
    <source>
        <dbReference type="Proteomes" id="UP000285146"/>
    </source>
</evidence>
<dbReference type="InterPro" id="IPR012334">
    <property type="entry name" value="Pectin_lyas_fold"/>
</dbReference>
<keyword evidence="4" id="KW-0964">Secreted</keyword>
<evidence type="ECO:0000256" key="3">
    <source>
        <dbReference type="ARBA" id="ARBA00012736"/>
    </source>
</evidence>
<feature type="chain" id="PRO_5019375328" description="endo-polygalacturonase" evidence="19">
    <location>
        <begin position="17"/>
        <end position="451"/>
    </location>
</feature>
<dbReference type="PROSITE" id="PS51257">
    <property type="entry name" value="PROKAR_LIPOPROTEIN"/>
    <property type="match status" value="1"/>
</dbReference>
<dbReference type="SMART" id="SM00710">
    <property type="entry name" value="PbH1"/>
    <property type="match status" value="7"/>
</dbReference>
<dbReference type="EC" id="3.2.1.15" evidence="3"/>
<dbReference type="PROSITE" id="PS00502">
    <property type="entry name" value="POLYGALACTURONASE"/>
    <property type="match status" value="1"/>
</dbReference>
<dbReference type="InterPro" id="IPR050434">
    <property type="entry name" value="Glycosyl_hydrlase_28"/>
</dbReference>
<dbReference type="OrthoDB" id="1546079at2759"/>
<accession>A0A423XI87</accession>
<comment type="function">
    <text evidence="14">Involved in maceration and soft-rotting of plant tissue. Hydrolyzes the 1,4-alpha glycosidic bonds of de-esterified pectate in the smooth region of the plant cell wall.</text>
</comment>
<evidence type="ECO:0000256" key="17">
    <source>
        <dbReference type="RuleBase" id="RU361169"/>
    </source>
</evidence>
<feature type="signal peptide" evidence="19">
    <location>
        <begin position="1"/>
        <end position="16"/>
    </location>
</feature>
<evidence type="ECO:0000256" key="19">
    <source>
        <dbReference type="SAM" id="SignalP"/>
    </source>
</evidence>
<dbReference type="InterPro" id="IPR000743">
    <property type="entry name" value="Glyco_hydro_28"/>
</dbReference>
<evidence type="ECO:0000256" key="18">
    <source>
        <dbReference type="SAM" id="MobiDB-lite"/>
    </source>
</evidence>
<dbReference type="PANTHER" id="PTHR31884:SF9">
    <property type="entry name" value="ENDOPOLYGALACTURONASE D-RELATED"/>
    <property type="match status" value="1"/>
</dbReference>
<evidence type="ECO:0000256" key="2">
    <source>
        <dbReference type="ARBA" id="ARBA00008834"/>
    </source>
</evidence>
<sequence>MRSCILAAVAVPAVLAAACNKRSSESSVPTLAAASASASGAGSSNPPYPYSGTVPSLSLRPTGGSRVVIPHNHNSTSVAGSSSTPAAAATTGVPTQTSLAVTGNGGTTCTVTAAAEISSAVASCTNILLDNVSLPASSTLDLQGLQPSAVVVFSGTTSFGYTPDESFDPIVVSGDYITITGTADHVIDGNGQAYWDGKGSNGGTTKPDHFFVVKSTSHATIENLNIQNWPTHAFDITSNEHLTVRNLLLNNTAGDVPNARSGTKAAAHNSDGFDIKSSDFVTLSAISVYNQDDCVAVTSGTHIAVSGLYCSGGHGLSIGSIGGKSNNTVDSVTFSDSVVVDSQNGVRIKSNSNTTGSVTNILYRGITISNISNYGLDIQQDYLNGGPTGEPTNGVTIANVTFENVTGTVQDDAYSYYILCGDGSCGDFTFKDLDITGGKESCNYPSDTCPS</sequence>
<proteinExistence type="inferred from homology"/>
<dbReference type="GO" id="GO:0004650">
    <property type="term" value="F:polygalacturonase activity"/>
    <property type="evidence" value="ECO:0007669"/>
    <property type="project" value="UniProtKB-EC"/>
</dbReference>
<dbReference type="InterPro" id="IPR006626">
    <property type="entry name" value="PbH1"/>
</dbReference>
<dbReference type="InterPro" id="IPR011050">
    <property type="entry name" value="Pectin_lyase_fold/virulence"/>
</dbReference>
<evidence type="ECO:0000256" key="4">
    <source>
        <dbReference type="ARBA" id="ARBA00022525"/>
    </source>
</evidence>
<gene>
    <name evidence="20" type="ORF">VPNG_02125</name>
</gene>
<dbReference type="SUPFAM" id="SSF51126">
    <property type="entry name" value="Pectin lyase-like"/>
    <property type="match status" value="1"/>
</dbReference>
<feature type="compositionally biased region" description="Low complexity" evidence="18">
    <location>
        <begin position="75"/>
        <end position="90"/>
    </location>
</feature>
<keyword evidence="11 17" id="KW-0326">Glycosidase</keyword>
<evidence type="ECO:0000313" key="20">
    <source>
        <dbReference type="EMBL" id="ROW15779.1"/>
    </source>
</evidence>
<dbReference type="EMBL" id="LKEB01000008">
    <property type="protein sequence ID" value="ROW15779.1"/>
    <property type="molecule type" value="Genomic_DNA"/>
</dbReference>
<evidence type="ECO:0000256" key="14">
    <source>
        <dbReference type="ARBA" id="ARBA00037707"/>
    </source>
</evidence>
<keyword evidence="21" id="KW-1185">Reference proteome</keyword>
<feature type="region of interest" description="Disordered" evidence="18">
    <location>
        <begin position="61"/>
        <end position="90"/>
    </location>
</feature>
<dbReference type="Gene3D" id="2.160.20.10">
    <property type="entry name" value="Single-stranded right-handed beta-helix, Pectin lyase-like"/>
    <property type="match status" value="1"/>
</dbReference>
<dbReference type="GO" id="GO:0045490">
    <property type="term" value="P:pectin catabolic process"/>
    <property type="evidence" value="ECO:0007669"/>
    <property type="project" value="TreeGrafter"/>
</dbReference>
<dbReference type="Proteomes" id="UP000285146">
    <property type="component" value="Unassembled WGS sequence"/>
</dbReference>
<organism evidence="20 21">
    <name type="scientific">Cytospora leucostoma</name>
    <dbReference type="NCBI Taxonomy" id="1230097"/>
    <lineage>
        <taxon>Eukaryota</taxon>
        <taxon>Fungi</taxon>
        <taxon>Dikarya</taxon>
        <taxon>Ascomycota</taxon>
        <taxon>Pezizomycotina</taxon>
        <taxon>Sordariomycetes</taxon>
        <taxon>Sordariomycetidae</taxon>
        <taxon>Diaporthales</taxon>
        <taxon>Cytosporaceae</taxon>
        <taxon>Cytospora</taxon>
    </lineage>
</organism>
<keyword evidence="5 19" id="KW-0732">Signal</keyword>
<evidence type="ECO:0000256" key="12">
    <source>
        <dbReference type="ARBA" id="ARBA00023316"/>
    </source>
</evidence>
<dbReference type="AlphaFoldDB" id="A0A423XI87"/>
<protein>
    <recommendedName>
        <fullName evidence="3">endo-polygalacturonase</fullName>
        <ecNumber evidence="3">3.2.1.15</ecNumber>
    </recommendedName>
    <alternativeName>
        <fullName evidence="15">Pectinase</fullName>
    </alternativeName>
</protein>
<evidence type="ECO:0000256" key="13">
    <source>
        <dbReference type="ARBA" id="ARBA00034074"/>
    </source>
</evidence>
<evidence type="ECO:0000256" key="16">
    <source>
        <dbReference type="PROSITE-ProRule" id="PRU10052"/>
    </source>
</evidence>
<dbReference type="GO" id="GO:0071555">
    <property type="term" value="P:cell wall organization"/>
    <property type="evidence" value="ECO:0007669"/>
    <property type="project" value="UniProtKB-KW"/>
</dbReference>
<keyword evidence="12" id="KW-0961">Cell wall biogenesis/degradation</keyword>
<dbReference type="FunFam" id="2.160.20.10:FF:000002">
    <property type="entry name" value="Endopolygalacturonase D"/>
    <property type="match status" value="1"/>
</dbReference>
<dbReference type="Pfam" id="PF00295">
    <property type="entry name" value="Glyco_hydro_28"/>
    <property type="match status" value="1"/>
</dbReference>
<reference evidence="20 21" key="1">
    <citation type="submission" date="2015-09" db="EMBL/GenBank/DDBJ databases">
        <title>Host preference determinants of Valsa canker pathogens revealed by comparative genomics.</title>
        <authorList>
            <person name="Yin Z."/>
            <person name="Huang L."/>
        </authorList>
    </citation>
    <scope>NUCLEOTIDE SEQUENCE [LARGE SCALE GENOMIC DNA]</scope>
    <source>
        <strain evidence="20 21">SXYLt</strain>
    </source>
</reference>
<evidence type="ECO:0000256" key="7">
    <source>
        <dbReference type="ARBA" id="ARBA00022801"/>
    </source>
</evidence>
<keyword evidence="9" id="KW-1015">Disulfide bond</keyword>
<evidence type="ECO:0000256" key="11">
    <source>
        <dbReference type="ARBA" id="ARBA00023295"/>
    </source>
</evidence>
<keyword evidence="6" id="KW-0677">Repeat</keyword>
<evidence type="ECO:0000256" key="5">
    <source>
        <dbReference type="ARBA" id="ARBA00022729"/>
    </source>
</evidence>
<dbReference type="PANTHER" id="PTHR31884">
    <property type="entry name" value="POLYGALACTURONASE"/>
    <property type="match status" value="1"/>
</dbReference>
<feature type="active site" evidence="16">
    <location>
        <position position="314"/>
    </location>
</feature>
<evidence type="ECO:0000256" key="9">
    <source>
        <dbReference type="ARBA" id="ARBA00023157"/>
    </source>
</evidence>
<dbReference type="InParanoid" id="A0A423XI87"/>
<comment type="caution">
    <text evidence="20">The sequence shown here is derived from an EMBL/GenBank/DDBJ whole genome shotgun (WGS) entry which is preliminary data.</text>
</comment>
<dbReference type="GO" id="GO:0005576">
    <property type="term" value="C:extracellular region"/>
    <property type="evidence" value="ECO:0007669"/>
    <property type="project" value="UniProtKB-SubCell"/>
</dbReference>
<evidence type="ECO:0000256" key="1">
    <source>
        <dbReference type="ARBA" id="ARBA00004613"/>
    </source>
</evidence>
<evidence type="ECO:0000256" key="8">
    <source>
        <dbReference type="ARBA" id="ARBA00023145"/>
    </source>
</evidence>
<comment type="similarity">
    <text evidence="2 17">Belongs to the glycosyl hydrolase 28 family.</text>
</comment>
<evidence type="ECO:0000256" key="10">
    <source>
        <dbReference type="ARBA" id="ARBA00023180"/>
    </source>
</evidence>
<keyword evidence="7 17" id="KW-0378">Hydrolase</keyword>
<comment type="catalytic activity">
    <reaction evidence="13">
        <text>(1,4-alpha-D-galacturonosyl)n+m + H2O = (1,4-alpha-D-galacturonosyl)n + (1,4-alpha-D-galacturonosyl)m.</text>
        <dbReference type="EC" id="3.2.1.15"/>
    </reaction>
</comment>
<keyword evidence="10" id="KW-0325">Glycoprotein</keyword>
<dbReference type="STRING" id="1230097.A0A423XI87"/>
<name>A0A423XI87_9PEZI</name>
<evidence type="ECO:0000256" key="6">
    <source>
        <dbReference type="ARBA" id="ARBA00022737"/>
    </source>
</evidence>
<comment type="subcellular location">
    <subcellularLocation>
        <location evidence="1">Secreted</location>
    </subcellularLocation>
</comment>